<dbReference type="Proteomes" id="UP000292702">
    <property type="component" value="Unassembled WGS sequence"/>
</dbReference>
<feature type="compositionally biased region" description="Low complexity" evidence="1">
    <location>
        <begin position="697"/>
        <end position="713"/>
    </location>
</feature>
<evidence type="ECO:0000256" key="1">
    <source>
        <dbReference type="SAM" id="MobiDB-lite"/>
    </source>
</evidence>
<feature type="compositionally biased region" description="Low complexity" evidence="1">
    <location>
        <begin position="658"/>
        <end position="674"/>
    </location>
</feature>
<dbReference type="AlphaFoldDB" id="A0A4R0RHQ7"/>
<organism evidence="2 3">
    <name type="scientific">Steccherinum ochraceum</name>
    <dbReference type="NCBI Taxonomy" id="92696"/>
    <lineage>
        <taxon>Eukaryota</taxon>
        <taxon>Fungi</taxon>
        <taxon>Dikarya</taxon>
        <taxon>Basidiomycota</taxon>
        <taxon>Agaricomycotina</taxon>
        <taxon>Agaricomycetes</taxon>
        <taxon>Polyporales</taxon>
        <taxon>Steccherinaceae</taxon>
        <taxon>Steccherinum</taxon>
    </lineage>
</organism>
<feature type="compositionally biased region" description="Low complexity" evidence="1">
    <location>
        <begin position="80"/>
        <end position="89"/>
    </location>
</feature>
<protein>
    <submittedName>
        <fullName evidence="2">Uncharacterized protein</fullName>
    </submittedName>
</protein>
<evidence type="ECO:0000313" key="3">
    <source>
        <dbReference type="Proteomes" id="UP000292702"/>
    </source>
</evidence>
<feature type="compositionally biased region" description="Low complexity" evidence="1">
    <location>
        <begin position="353"/>
        <end position="374"/>
    </location>
</feature>
<gene>
    <name evidence="2" type="ORF">EIP91_011605</name>
</gene>
<feature type="compositionally biased region" description="Polar residues" evidence="1">
    <location>
        <begin position="25"/>
        <end position="39"/>
    </location>
</feature>
<feature type="region of interest" description="Disordered" evidence="1">
    <location>
        <begin position="318"/>
        <end position="422"/>
    </location>
</feature>
<feature type="region of interest" description="Disordered" evidence="1">
    <location>
        <begin position="80"/>
        <end position="109"/>
    </location>
</feature>
<sequence length="1012" mass="108971">MAPAKITPTPKRKAADKVSAASSSNGPSTSRQHASLSTHGSKRERQEYSSDEEAVNSRVKVKRRRYNPVEFVGIRQTQPAVAATTATFTPKRRKTADPPPRSSPSGYESNYAAMDMDDDLRVYMILGLLFLTHLTSLGASSSKTSSSRKRKPRVTHVLDVGLWPRDQYNQRVKIGLSYFVGTHPSMLPPLPPSRGDRARSRAASRPPASKVPEDHVNPVSRTPRRARSTSRAPSRPARARSVSRRRNPESSGLLPPPPSTICAKSDCDNPRTPGSRSTLCASCRAYVDSQIEAQSSRRGRSPGLATETFEDFMVPLRDASEAPLPQPSRRRRSRSVSTARSASTLRDVSTPKSPSVPRTPRQRRTSTPAPIQRRPLPPPIPEASRFEREPSSEPGEEDNEPGPSNVRADSPDLNGTTEIVLDDQMDISMDVTVDVDADVEDADIKMKEEHVEEADQRLMSPLLSDTEQEPEGGLDQHVLIRGDRYDFDGTHWVAKRAAFGTSAPRPRPKPRPKKEVDQKGGSPLPSEPKAGPSTSAPVHKQEKEKGENSPLPTEIEAGPSISTPLQKGKEKETSPPIEITSTPLSISLSDTVASSNVLNGSTSLPIASELEINGEAKPSRTEKERTESPPLVNGPPLQESLSQVIEKTRDTASPPPLSVSVSPSVSDPAPSQPATNGASPNSEKAPDAASPAPPPATDSVPSSVPDVTPSLPTTNGTDPSGHTHGTPEPLQEEVHEPPSPPLTPVNDDKLRTSERDTSAHNNPPSPPPAVINSDKALTPERATSVQNGHPSASPAIADSDKPRTPDRGTSVPNGVIAPAHVVRPSLPPPAPTEASLSSIPVPEDVAENVPGNVIENPTEAQNVPVDTGSVLEHDEVPDSAPTEYARPNLMWDDLRKHVNQWRKASATDRDFHGYYKGRIDTGSLSPFPVSLDAIQKIAMDVTTSGKLVINLQEPSWSKVSQNKRVTAFKCLCGTIPDKESCDGTVFIIVEPTTGHFAIKAQQVIVHVAHSIP</sequence>
<feature type="compositionally biased region" description="Basic and acidic residues" evidence="1">
    <location>
        <begin position="617"/>
        <end position="627"/>
    </location>
</feature>
<keyword evidence="3" id="KW-1185">Reference proteome</keyword>
<dbReference type="OrthoDB" id="10684899at2759"/>
<feature type="region of interest" description="Disordered" evidence="1">
    <location>
        <begin position="185"/>
        <end position="277"/>
    </location>
</feature>
<feature type="region of interest" description="Disordered" evidence="1">
    <location>
        <begin position="496"/>
        <end position="814"/>
    </location>
</feature>
<accession>A0A4R0RHQ7</accession>
<evidence type="ECO:0000313" key="2">
    <source>
        <dbReference type="EMBL" id="TCD68060.1"/>
    </source>
</evidence>
<feature type="compositionally biased region" description="Basic and acidic residues" evidence="1">
    <location>
        <begin position="746"/>
        <end position="758"/>
    </location>
</feature>
<feature type="compositionally biased region" description="Polar residues" evidence="1">
    <location>
        <begin position="781"/>
        <end position="790"/>
    </location>
</feature>
<proteinExistence type="predicted"/>
<feature type="region of interest" description="Disordered" evidence="1">
    <location>
        <begin position="1"/>
        <end position="60"/>
    </location>
</feature>
<feature type="compositionally biased region" description="Low complexity" evidence="1">
    <location>
        <begin position="335"/>
        <end position="344"/>
    </location>
</feature>
<reference evidence="2 3" key="1">
    <citation type="submission" date="2018-11" db="EMBL/GenBank/DDBJ databases">
        <title>Genome assembly of Steccherinum ochraceum LE-BIN_3174, the white-rot fungus of the Steccherinaceae family (The Residual Polyporoid clade, Polyporales, Basidiomycota).</title>
        <authorList>
            <person name="Fedorova T.V."/>
            <person name="Glazunova O.A."/>
            <person name="Landesman E.O."/>
            <person name="Moiseenko K.V."/>
            <person name="Psurtseva N.V."/>
            <person name="Savinova O.S."/>
            <person name="Shakhova N.V."/>
            <person name="Tyazhelova T.V."/>
            <person name="Vasina D.V."/>
        </authorList>
    </citation>
    <scope>NUCLEOTIDE SEQUENCE [LARGE SCALE GENOMIC DNA]</scope>
    <source>
        <strain evidence="2 3">LE-BIN_3174</strain>
    </source>
</reference>
<feature type="compositionally biased region" description="Polar residues" evidence="1">
    <location>
        <begin position="579"/>
        <end position="605"/>
    </location>
</feature>
<dbReference type="EMBL" id="RWJN01000077">
    <property type="protein sequence ID" value="TCD68060.1"/>
    <property type="molecule type" value="Genomic_DNA"/>
</dbReference>
<comment type="caution">
    <text evidence="2">The sequence shown here is derived from an EMBL/GenBank/DDBJ whole genome shotgun (WGS) entry which is preliminary data.</text>
</comment>
<name>A0A4R0RHQ7_9APHY</name>